<protein>
    <submittedName>
        <fullName evidence="1">Uncharacterized protein</fullName>
    </submittedName>
</protein>
<reference evidence="2" key="1">
    <citation type="journal article" date="2019" name="Int. J. Syst. Evol. Microbiol.">
        <title>The Global Catalogue of Microorganisms (GCM) 10K type strain sequencing project: providing services to taxonomists for standard genome sequencing and annotation.</title>
        <authorList>
            <consortium name="The Broad Institute Genomics Platform"/>
            <consortium name="The Broad Institute Genome Sequencing Center for Infectious Disease"/>
            <person name="Wu L."/>
            <person name="Ma J."/>
        </authorList>
    </citation>
    <scope>NUCLEOTIDE SEQUENCE [LARGE SCALE GENOMIC DNA]</scope>
    <source>
        <strain evidence="2">CGMCC 1.12479</strain>
    </source>
</reference>
<evidence type="ECO:0000313" key="1">
    <source>
        <dbReference type="EMBL" id="GGC42393.1"/>
    </source>
</evidence>
<proteinExistence type="predicted"/>
<accession>A0ABQ1ML57</accession>
<name>A0ABQ1ML57_9BACT</name>
<evidence type="ECO:0000313" key="2">
    <source>
        <dbReference type="Proteomes" id="UP000635885"/>
    </source>
</evidence>
<gene>
    <name evidence="1" type="ORF">GCM10010993_21240</name>
</gene>
<dbReference type="EMBL" id="BMFD01000006">
    <property type="protein sequence ID" value="GGC42393.1"/>
    <property type="molecule type" value="Genomic_DNA"/>
</dbReference>
<organism evidence="1 2">
    <name type="scientific">Belliella aquatica</name>
    <dbReference type="NCBI Taxonomy" id="1323734"/>
    <lineage>
        <taxon>Bacteria</taxon>
        <taxon>Pseudomonadati</taxon>
        <taxon>Bacteroidota</taxon>
        <taxon>Cytophagia</taxon>
        <taxon>Cytophagales</taxon>
        <taxon>Cyclobacteriaceae</taxon>
        <taxon>Belliella</taxon>
    </lineage>
</organism>
<keyword evidence="2" id="KW-1185">Reference proteome</keyword>
<comment type="caution">
    <text evidence="1">The sequence shown here is derived from an EMBL/GenBank/DDBJ whole genome shotgun (WGS) entry which is preliminary data.</text>
</comment>
<dbReference type="Proteomes" id="UP000635885">
    <property type="component" value="Unassembled WGS sequence"/>
</dbReference>
<sequence length="61" mass="7276">MKKKIYKIVILEHYFFFNPNFTVKIKEKIKIITNKIFWIPITTNTLLYALKANDLSKLGTK</sequence>